<dbReference type="PANTHER" id="PTHR30529:SF3">
    <property type="entry name" value="CYTOCHROME B561 HOMOLOG 1"/>
    <property type="match status" value="1"/>
</dbReference>
<dbReference type="KEGG" id="abo:ABO_0099"/>
<evidence type="ECO:0000256" key="6">
    <source>
        <dbReference type="ARBA" id="ARBA00022692"/>
    </source>
</evidence>
<dbReference type="RefSeq" id="WP_011587397.1">
    <property type="nucleotide sequence ID" value="NC_008260.1"/>
</dbReference>
<keyword evidence="8" id="KW-0249">Electron transport</keyword>
<organism evidence="15 16">
    <name type="scientific">Alcanivorax borkumensis (strain ATCC 700651 / DSM 11573 / NCIMB 13689 / SK2)</name>
    <dbReference type="NCBI Taxonomy" id="393595"/>
    <lineage>
        <taxon>Bacteria</taxon>
        <taxon>Pseudomonadati</taxon>
        <taxon>Pseudomonadota</taxon>
        <taxon>Gammaproteobacteria</taxon>
        <taxon>Oceanospirillales</taxon>
        <taxon>Alcanivoracaceae</taxon>
        <taxon>Alcanivorax</taxon>
    </lineage>
</organism>
<evidence type="ECO:0000256" key="12">
    <source>
        <dbReference type="ARBA" id="ARBA00037975"/>
    </source>
</evidence>
<keyword evidence="6 13" id="KW-0812">Transmembrane</keyword>
<name>Q0VTJ6_ALCBS</name>
<dbReference type="GO" id="GO:0009055">
    <property type="term" value="F:electron transfer activity"/>
    <property type="evidence" value="ECO:0007669"/>
    <property type="project" value="InterPro"/>
</dbReference>
<dbReference type="PANTHER" id="PTHR30529">
    <property type="entry name" value="CYTOCHROME B561"/>
    <property type="match status" value="1"/>
</dbReference>
<dbReference type="STRING" id="393595.ABO_0099"/>
<keyword evidence="4" id="KW-1003">Cell membrane</keyword>
<dbReference type="HOGENOM" id="CLU_095321_3_0_6"/>
<evidence type="ECO:0000256" key="8">
    <source>
        <dbReference type="ARBA" id="ARBA00022982"/>
    </source>
</evidence>
<keyword evidence="3" id="KW-0813">Transport</keyword>
<dbReference type="GO" id="GO:0022904">
    <property type="term" value="P:respiratory electron transport chain"/>
    <property type="evidence" value="ECO:0007669"/>
    <property type="project" value="InterPro"/>
</dbReference>
<dbReference type="InterPro" id="IPR052168">
    <property type="entry name" value="Cytochrome_b561_oxidase"/>
</dbReference>
<dbReference type="eggNOG" id="COG3038">
    <property type="taxonomic scope" value="Bacteria"/>
</dbReference>
<feature type="transmembrane region" description="Helical" evidence="13">
    <location>
        <begin position="87"/>
        <end position="107"/>
    </location>
</feature>
<evidence type="ECO:0000256" key="2">
    <source>
        <dbReference type="ARBA" id="ARBA00004651"/>
    </source>
</evidence>
<dbReference type="InterPro" id="IPR011577">
    <property type="entry name" value="Cyt_b561_bac/Ni-Hgenase"/>
</dbReference>
<keyword evidence="9 13" id="KW-1133">Transmembrane helix</keyword>
<evidence type="ECO:0000313" key="16">
    <source>
        <dbReference type="Proteomes" id="UP000008871"/>
    </source>
</evidence>
<dbReference type="Pfam" id="PF01292">
    <property type="entry name" value="Ni_hydr_CYTB"/>
    <property type="match status" value="1"/>
</dbReference>
<evidence type="ECO:0000256" key="4">
    <source>
        <dbReference type="ARBA" id="ARBA00022475"/>
    </source>
</evidence>
<evidence type="ECO:0000256" key="11">
    <source>
        <dbReference type="ARBA" id="ARBA00023136"/>
    </source>
</evidence>
<dbReference type="GO" id="GO:0005886">
    <property type="term" value="C:plasma membrane"/>
    <property type="evidence" value="ECO:0007669"/>
    <property type="project" value="UniProtKB-SubCell"/>
</dbReference>
<evidence type="ECO:0000256" key="7">
    <source>
        <dbReference type="ARBA" id="ARBA00022723"/>
    </source>
</evidence>
<feature type="transmembrane region" description="Helical" evidence="13">
    <location>
        <begin position="48"/>
        <end position="67"/>
    </location>
</feature>
<evidence type="ECO:0000256" key="10">
    <source>
        <dbReference type="ARBA" id="ARBA00023004"/>
    </source>
</evidence>
<dbReference type="SUPFAM" id="SSF81342">
    <property type="entry name" value="Transmembrane di-heme cytochromes"/>
    <property type="match status" value="1"/>
</dbReference>
<keyword evidence="5" id="KW-0349">Heme</keyword>
<reference evidence="15 16" key="1">
    <citation type="journal article" date="2006" name="Nat. Biotechnol.">
        <title>Genome sequence of the ubiquitous hydrocarbon-degrading marine bacterium Alcanivorax borkumensis.</title>
        <authorList>
            <person name="Schneiker S."/>
            <person name="Martins dos Santos V.A.P."/>
            <person name="Bartels D."/>
            <person name="Bekel T."/>
            <person name="Brecht M."/>
            <person name="Buhrmester J."/>
            <person name="Chernikova T.N."/>
            <person name="Denaro R."/>
            <person name="Ferrer M."/>
            <person name="Gertler C."/>
            <person name="Goesmann A."/>
            <person name="Golyshina O.V."/>
            <person name="Kaminski F."/>
            <person name="Khachane A.N."/>
            <person name="Lang S."/>
            <person name="Linke B."/>
            <person name="McHardy A.C."/>
            <person name="Meyer F."/>
            <person name="Nechitaylo T."/>
            <person name="Puehler A."/>
            <person name="Regenhardt D."/>
            <person name="Rupp O."/>
            <person name="Sabirova J.S."/>
            <person name="Selbitschka W."/>
            <person name="Yakimov M.M."/>
            <person name="Timmis K.N."/>
            <person name="Vorhoelter F.-J."/>
            <person name="Weidner S."/>
            <person name="Kaiser O."/>
            <person name="Golyshin P.N."/>
        </authorList>
    </citation>
    <scope>NUCLEOTIDE SEQUENCE [LARGE SCALE GENOMIC DNA]</scope>
    <source>
        <strain evidence="16">ATCC 700651 / DSM 11573 / NCIMB 13689 / SK2</strain>
    </source>
</reference>
<accession>Q0VTJ6</accession>
<comment type="cofactor">
    <cofactor evidence="1">
        <name>heme b</name>
        <dbReference type="ChEBI" id="CHEBI:60344"/>
    </cofactor>
</comment>
<evidence type="ECO:0000256" key="9">
    <source>
        <dbReference type="ARBA" id="ARBA00022989"/>
    </source>
</evidence>
<dbReference type="InterPro" id="IPR016174">
    <property type="entry name" value="Di-haem_cyt_TM"/>
</dbReference>
<dbReference type="EMBL" id="AM286690">
    <property type="protein sequence ID" value="CAL15547.1"/>
    <property type="molecule type" value="Genomic_DNA"/>
</dbReference>
<evidence type="ECO:0000256" key="3">
    <source>
        <dbReference type="ARBA" id="ARBA00022448"/>
    </source>
</evidence>
<evidence type="ECO:0000256" key="13">
    <source>
        <dbReference type="SAM" id="Phobius"/>
    </source>
</evidence>
<dbReference type="OrthoDB" id="9793784at2"/>
<comment type="subcellular location">
    <subcellularLocation>
        <location evidence="2">Cell membrane</location>
        <topology evidence="2">Multi-pass membrane protein</topology>
    </subcellularLocation>
</comment>
<dbReference type="Proteomes" id="UP000008871">
    <property type="component" value="Chromosome"/>
</dbReference>
<comment type="similarity">
    <text evidence="12">Belongs to the cytochrome b561 family.</text>
</comment>
<feature type="transmembrane region" description="Helical" evidence="13">
    <location>
        <begin position="144"/>
        <end position="166"/>
    </location>
</feature>
<dbReference type="GO" id="GO:0046872">
    <property type="term" value="F:metal ion binding"/>
    <property type="evidence" value="ECO:0007669"/>
    <property type="project" value="UniProtKB-KW"/>
</dbReference>
<keyword evidence="16" id="KW-1185">Reference proteome</keyword>
<dbReference type="GO" id="GO:0020037">
    <property type="term" value="F:heme binding"/>
    <property type="evidence" value="ECO:0007669"/>
    <property type="project" value="TreeGrafter"/>
</dbReference>
<gene>
    <name evidence="15" type="primary">cybB</name>
    <name evidence="15" type="ordered locus">ABO_0099</name>
</gene>
<dbReference type="AlphaFoldDB" id="Q0VTJ6"/>
<evidence type="ECO:0000259" key="14">
    <source>
        <dbReference type="Pfam" id="PF01292"/>
    </source>
</evidence>
<keyword evidence="10" id="KW-0408">Iron</keyword>
<keyword evidence="11 13" id="KW-0472">Membrane</keyword>
<feature type="transmembrane region" description="Helical" evidence="13">
    <location>
        <begin position="15"/>
        <end position="36"/>
    </location>
</feature>
<proteinExistence type="inferred from homology"/>
<evidence type="ECO:0000313" key="15">
    <source>
        <dbReference type="EMBL" id="CAL15547.1"/>
    </source>
</evidence>
<evidence type="ECO:0000256" key="5">
    <source>
        <dbReference type="ARBA" id="ARBA00022617"/>
    </source>
</evidence>
<feature type="domain" description="Cytochrome b561 bacterial/Ni-hydrogenase" evidence="14">
    <location>
        <begin position="8"/>
        <end position="178"/>
    </location>
</feature>
<sequence>MATKPTNWHPLHKGLHWLVVLLLVMVWGAVELHEFYEKSDPMREWWKMLHFSLGLTALVVMLIRLYGRALYPRPTPIGAVWQRQLSSLVHGLLYIVILAMPLSGFAMRQLAGKSIEIFGALTVPQLVTVNMDLAKQIAFIHKDVLWTILLTLVVIHIAGALWHHFINRDTTLQRMLPGKHNDTL</sequence>
<protein>
    <submittedName>
        <fullName evidence="15">Cytochrome B651</fullName>
    </submittedName>
</protein>
<evidence type="ECO:0000256" key="1">
    <source>
        <dbReference type="ARBA" id="ARBA00001970"/>
    </source>
</evidence>
<keyword evidence="7" id="KW-0479">Metal-binding</keyword>